<dbReference type="FunCoup" id="A0A507B9B5">
    <property type="interactions" value="12"/>
</dbReference>
<dbReference type="Proteomes" id="UP000319257">
    <property type="component" value="Unassembled WGS sequence"/>
</dbReference>
<evidence type="ECO:0000313" key="2">
    <source>
        <dbReference type="EMBL" id="TPX15746.1"/>
    </source>
</evidence>
<evidence type="ECO:0000259" key="1">
    <source>
        <dbReference type="Pfam" id="PF06916"/>
    </source>
</evidence>
<dbReference type="OrthoDB" id="426386at2759"/>
<dbReference type="GeneID" id="41967527"/>
<protein>
    <recommendedName>
        <fullName evidence="1">DUF1279 domain-containing protein</fullName>
    </recommendedName>
</protein>
<dbReference type="InterPro" id="IPR045866">
    <property type="entry name" value="FAM210A/B-like"/>
</dbReference>
<dbReference type="InParanoid" id="A0A507B9B5"/>
<dbReference type="STRING" id="1093900.A0A507B9B5"/>
<evidence type="ECO:0000313" key="3">
    <source>
        <dbReference type="Proteomes" id="UP000319257"/>
    </source>
</evidence>
<dbReference type="AlphaFoldDB" id="A0A507B9B5"/>
<comment type="caution">
    <text evidence="2">The sequence shown here is derived from an EMBL/GenBank/DDBJ whole genome shotgun (WGS) entry which is preliminary data.</text>
</comment>
<organism evidence="2 3">
    <name type="scientific">Thyridium curvatum</name>
    <dbReference type="NCBI Taxonomy" id="1093900"/>
    <lineage>
        <taxon>Eukaryota</taxon>
        <taxon>Fungi</taxon>
        <taxon>Dikarya</taxon>
        <taxon>Ascomycota</taxon>
        <taxon>Pezizomycotina</taxon>
        <taxon>Sordariomycetes</taxon>
        <taxon>Sordariomycetidae</taxon>
        <taxon>Thyridiales</taxon>
        <taxon>Thyridiaceae</taxon>
        <taxon>Thyridium</taxon>
    </lineage>
</organism>
<reference evidence="2 3" key="1">
    <citation type="submission" date="2019-06" db="EMBL/GenBank/DDBJ databases">
        <title>Draft genome sequence of the filamentous fungus Phialemoniopsis curvata isolated from diesel fuel.</title>
        <authorList>
            <person name="Varaljay V.A."/>
            <person name="Lyon W.J."/>
            <person name="Crouch A.L."/>
            <person name="Drake C.E."/>
            <person name="Hollomon J.M."/>
            <person name="Nadeau L.J."/>
            <person name="Nunn H.S."/>
            <person name="Stevenson B.S."/>
            <person name="Bojanowski C.L."/>
            <person name="Crookes-Goodson W.J."/>
        </authorList>
    </citation>
    <scope>NUCLEOTIDE SEQUENCE [LARGE SCALE GENOMIC DNA]</scope>
    <source>
        <strain evidence="2 3">D216</strain>
    </source>
</reference>
<sequence>MATLRSYLGAFRAIIEGGGGLSRPHLQKDLRQTWRRSFTSSHVAKAWLQQARFRSGRLGPSAAKGMFSDAAQFSRARQSGSTFTSPLRRMFHSSKSRWSQAAPNAEATQSLSLGQRLKKLSREYGWSAVGVYFALSVLDFPFCFLLVRAVGTDRIAELEEWVMGNVSKVIPQGVKDWWHEYRGALKTAEAKELGDNRISEDIEKAGWGVKEAQEAHKSEASKHSPYPLDNLVERGVANCCTGLATQLALAYAIHKSFIFLRVPLTAAITPKVVKVLRSWGWQIGKRPVKAAKAAKRMEINSSYDLTVGATFPLVSVGVDCLPIEEGDCALAPDYSSCFIARNRGGAFLVARYL</sequence>
<proteinExistence type="predicted"/>
<gene>
    <name evidence="2" type="ORF">E0L32_000080</name>
</gene>
<dbReference type="RefSeq" id="XP_030997457.1">
    <property type="nucleotide sequence ID" value="XM_031142786.1"/>
</dbReference>
<dbReference type="Pfam" id="PF06916">
    <property type="entry name" value="FAM210A-B_dom"/>
    <property type="match status" value="1"/>
</dbReference>
<dbReference type="EMBL" id="SKBQ01000001">
    <property type="protein sequence ID" value="TPX15746.1"/>
    <property type="molecule type" value="Genomic_DNA"/>
</dbReference>
<dbReference type="PANTHER" id="PTHR21377:SF0">
    <property type="entry name" value="PROTEIN FAM210B, MITOCHONDRIAL"/>
    <property type="match status" value="1"/>
</dbReference>
<dbReference type="InterPro" id="IPR009688">
    <property type="entry name" value="FAM210A/B-like_dom"/>
</dbReference>
<name>A0A507B9B5_9PEZI</name>
<dbReference type="PANTHER" id="PTHR21377">
    <property type="entry name" value="PROTEIN FAM210B, MITOCHONDRIAL"/>
    <property type="match status" value="1"/>
</dbReference>
<accession>A0A507B9B5</accession>
<feature type="domain" description="DUF1279" evidence="1">
    <location>
        <begin position="115"/>
        <end position="270"/>
    </location>
</feature>
<keyword evidence="3" id="KW-1185">Reference proteome</keyword>
<dbReference type="GO" id="GO:0005739">
    <property type="term" value="C:mitochondrion"/>
    <property type="evidence" value="ECO:0007669"/>
    <property type="project" value="TreeGrafter"/>
</dbReference>